<dbReference type="Ensembl" id="ENSPMRT00000027451.1">
    <property type="protein sequence ID" value="ENSPMRP00000025866.1"/>
    <property type="gene ID" value="ENSPMRG00000016743.1"/>
</dbReference>
<dbReference type="GO" id="GO:0019722">
    <property type="term" value="P:calcium-mediated signaling"/>
    <property type="evidence" value="ECO:0007669"/>
    <property type="project" value="TreeGrafter"/>
</dbReference>
<sequence>MSHILAQFGKCCFFQGPGQLCYRENTACDVQPDCEVFEKAGYMATDDDYFAEYPNTTFQNDESAHKTFTAFSSVFLVCMYSFACIFGVSGNTLVLIIFIFYEKVKVLTDVFLVSLAVADLCFLCTLPFWAYSAAREWIFYTLPCQIIRGLYTLNLYGSMLTLTCLTIDRYFAIVQATKAHISQAKRIVWGKTVCILVWVLSLLFALPQFLFSTQKEYSKKVCIAEYPSNSLQMLTEAIQMTLGYFCPMLVMVLCYSIITKTLLYAKGFRKQKSLKIIFSIVVVFIFTQTPYNILKLVRAADQSIMMDNGFRFEYALIVTEAIAYFHSCLNPVLYFFIGLKFRRNLVKILKKLGCAKHEQTRKPFQTMDDDCSKSCTATQNAEETSMYPL</sequence>
<dbReference type="CTD" id="10663"/>
<dbReference type="GO" id="GO:0015026">
    <property type="term" value="F:coreceptor activity"/>
    <property type="evidence" value="ECO:0007669"/>
    <property type="project" value="InterPro"/>
</dbReference>
<dbReference type="PRINTS" id="PR00237">
    <property type="entry name" value="GPCRRHODOPSN"/>
</dbReference>
<dbReference type="Gene3D" id="1.20.1070.10">
    <property type="entry name" value="Rhodopsin 7-helix transmembrane proteins"/>
    <property type="match status" value="1"/>
</dbReference>
<protein>
    <recommendedName>
        <fullName evidence="2">C-X-C chemokine receptor type 6</fullName>
    </recommendedName>
</protein>
<keyword evidence="3" id="KW-1003">Cell membrane</keyword>
<evidence type="ECO:0000256" key="6">
    <source>
        <dbReference type="ARBA" id="ARBA00023040"/>
    </source>
</evidence>
<dbReference type="OMA" id="YASIHEW"/>
<evidence type="ECO:0000256" key="7">
    <source>
        <dbReference type="ARBA" id="ARBA00023136"/>
    </source>
</evidence>
<evidence type="ECO:0000256" key="3">
    <source>
        <dbReference type="ARBA" id="ARBA00022475"/>
    </source>
</evidence>
<reference evidence="15" key="3">
    <citation type="submission" date="2025-09" db="UniProtKB">
        <authorList>
            <consortium name="Ensembl"/>
        </authorList>
    </citation>
    <scope>IDENTIFICATION</scope>
</reference>
<feature type="transmembrane region" description="Helical" evidence="13">
    <location>
        <begin position="276"/>
        <end position="294"/>
    </location>
</feature>
<reference evidence="15 16" key="1">
    <citation type="journal article" date="2019" name="Proc. Natl. Acad. Sci. U.S.A.">
        <title>Regulatory changes in pterin and carotenoid genes underlie balanced color polymorphisms in the wall lizard.</title>
        <authorList>
            <person name="Andrade P."/>
            <person name="Pinho C."/>
            <person name="Perez I de Lanuza G."/>
            <person name="Afonso S."/>
            <person name="Brejcha J."/>
            <person name="Rubin C.J."/>
            <person name="Wallerman O."/>
            <person name="Pereira P."/>
            <person name="Sabatino S.J."/>
            <person name="Bellati A."/>
            <person name="Pellitteri-Rosa D."/>
            <person name="Bosakova Z."/>
            <person name="Bunikis I."/>
            <person name="Carretero M.A."/>
            <person name="Feiner N."/>
            <person name="Marsik P."/>
            <person name="Pauperio F."/>
            <person name="Salvi D."/>
            <person name="Soler L."/>
            <person name="While G.M."/>
            <person name="Uller T."/>
            <person name="Font E."/>
            <person name="Andersson L."/>
            <person name="Carneiro M."/>
        </authorList>
    </citation>
    <scope>NUCLEOTIDE SEQUENCE</scope>
</reference>
<dbReference type="PANTHER" id="PTHR10489:SF705">
    <property type="entry name" value="C-X-C CHEMOKINE RECEPTOR TYPE 6"/>
    <property type="match status" value="1"/>
</dbReference>
<evidence type="ECO:0000256" key="2">
    <source>
        <dbReference type="ARBA" id="ARBA00019717"/>
    </source>
</evidence>
<dbReference type="Pfam" id="PF00001">
    <property type="entry name" value="7tm_1"/>
    <property type="match status" value="1"/>
</dbReference>
<dbReference type="GO" id="GO:0007204">
    <property type="term" value="P:positive regulation of cytosolic calcium ion concentration"/>
    <property type="evidence" value="ECO:0007669"/>
    <property type="project" value="TreeGrafter"/>
</dbReference>
<proteinExistence type="inferred from homology"/>
<gene>
    <name evidence="15" type="primary">CXCR6</name>
</gene>
<dbReference type="GeneID" id="114607400"/>
<keyword evidence="10" id="KW-0325">Glycoprotein</keyword>
<dbReference type="SUPFAM" id="SSF81321">
    <property type="entry name" value="Family A G protein-coupled receptor-like"/>
    <property type="match status" value="1"/>
</dbReference>
<dbReference type="GO" id="GO:0006955">
    <property type="term" value="P:immune response"/>
    <property type="evidence" value="ECO:0007669"/>
    <property type="project" value="TreeGrafter"/>
</dbReference>
<dbReference type="InterPro" id="IPR050119">
    <property type="entry name" value="CCR1-9-like"/>
</dbReference>
<dbReference type="InterPro" id="IPR017452">
    <property type="entry name" value="GPCR_Rhodpsn_7TM"/>
</dbReference>
<dbReference type="PRINTS" id="PR01105">
    <property type="entry name" value="CXCCHMKINER6"/>
</dbReference>
<dbReference type="PRINTS" id="PR00657">
    <property type="entry name" value="CCCHEMOKINER"/>
</dbReference>
<evidence type="ECO:0000256" key="5">
    <source>
        <dbReference type="ARBA" id="ARBA00022989"/>
    </source>
</evidence>
<feature type="domain" description="G-protein coupled receptors family 1 profile" evidence="14">
    <location>
        <begin position="90"/>
        <end position="334"/>
    </location>
</feature>
<dbReference type="FunFam" id="1.20.1070.10:FF:000035">
    <property type="entry name" value="C-C chemokine receptor type 6"/>
    <property type="match status" value="1"/>
</dbReference>
<keyword evidence="9 12" id="KW-0675">Receptor</keyword>
<keyword evidence="6 12" id="KW-0297">G-protein coupled receptor</keyword>
<keyword evidence="8" id="KW-1015">Disulfide bond</keyword>
<keyword evidence="5 13" id="KW-1133">Transmembrane helix</keyword>
<evidence type="ECO:0000313" key="15">
    <source>
        <dbReference type="Ensembl" id="ENSPMRP00000025866.1"/>
    </source>
</evidence>
<comment type="similarity">
    <text evidence="12">Belongs to the G-protein coupled receptor 1 family.</text>
</comment>
<dbReference type="PROSITE" id="PS50262">
    <property type="entry name" value="G_PROTEIN_RECEP_F1_2"/>
    <property type="match status" value="1"/>
</dbReference>
<keyword evidence="4 12" id="KW-0812">Transmembrane</keyword>
<keyword evidence="11 12" id="KW-0807">Transducer</keyword>
<dbReference type="InterPro" id="IPR000276">
    <property type="entry name" value="GPCR_Rhodpsn"/>
</dbReference>
<dbReference type="PANTHER" id="PTHR10489">
    <property type="entry name" value="CELL ADHESION MOLECULE"/>
    <property type="match status" value="1"/>
</dbReference>
<dbReference type="GO" id="GO:0016494">
    <property type="term" value="F:C-X-C chemokine receptor activity"/>
    <property type="evidence" value="ECO:0007669"/>
    <property type="project" value="InterPro"/>
</dbReference>
<name>A0A670JN97_PODMU</name>
<feature type="transmembrane region" description="Helical" evidence="13">
    <location>
        <begin position="242"/>
        <end position="264"/>
    </location>
</feature>
<dbReference type="AlphaFoldDB" id="A0A670JN97"/>
<evidence type="ECO:0000256" key="11">
    <source>
        <dbReference type="ARBA" id="ARBA00023224"/>
    </source>
</evidence>
<evidence type="ECO:0000256" key="9">
    <source>
        <dbReference type="ARBA" id="ARBA00023170"/>
    </source>
</evidence>
<comment type="subcellular location">
    <subcellularLocation>
        <location evidence="1">Cell membrane</location>
        <topology evidence="1">Multi-pass membrane protein</topology>
    </subcellularLocation>
</comment>
<evidence type="ECO:0000256" key="13">
    <source>
        <dbReference type="SAM" id="Phobius"/>
    </source>
</evidence>
<feature type="transmembrane region" description="Helical" evidence="13">
    <location>
        <begin position="314"/>
        <end position="337"/>
    </location>
</feature>
<feature type="transmembrane region" description="Helical" evidence="13">
    <location>
        <begin position="74"/>
        <end position="101"/>
    </location>
</feature>
<evidence type="ECO:0000256" key="4">
    <source>
        <dbReference type="ARBA" id="ARBA00022692"/>
    </source>
</evidence>
<dbReference type="PROSITE" id="PS00237">
    <property type="entry name" value="G_PROTEIN_RECEP_F1_1"/>
    <property type="match status" value="1"/>
</dbReference>
<dbReference type="KEGG" id="pmua:114607400"/>
<dbReference type="GO" id="GO:0009897">
    <property type="term" value="C:external side of plasma membrane"/>
    <property type="evidence" value="ECO:0007669"/>
    <property type="project" value="TreeGrafter"/>
</dbReference>
<dbReference type="GO" id="GO:0006954">
    <property type="term" value="P:inflammatory response"/>
    <property type="evidence" value="ECO:0007669"/>
    <property type="project" value="InterPro"/>
</dbReference>
<evidence type="ECO:0000256" key="12">
    <source>
        <dbReference type="RuleBase" id="RU000688"/>
    </source>
</evidence>
<dbReference type="GO" id="GO:0016493">
    <property type="term" value="F:C-C chemokine receptor activity"/>
    <property type="evidence" value="ECO:0007669"/>
    <property type="project" value="TreeGrafter"/>
</dbReference>
<keyword evidence="7 13" id="KW-0472">Membrane</keyword>
<dbReference type="GO" id="GO:0019957">
    <property type="term" value="F:C-C chemokine binding"/>
    <property type="evidence" value="ECO:0007669"/>
    <property type="project" value="TreeGrafter"/>
</dbReference>
<dbReference type="GO" id="GO:0060326">
    <property type="term" value="P:cell chemotaxis"/>
    <property type="evidence" value="ECO:0007669"/>
    <property type="project" value="TreeGrafter"/>
</dbReference>
<dbReference type="OrthoDB" id="5970631at2759"/>
<organism evidence="15 16">
    <name type="scientific">Podarcis muralis</name>
    <name type="common">Wall lizard</name>
    <name type="synonym">Lacerta muralis</name>
    <dbReference type="NCBI Taxonomy" id="64176"/>
    <lineage>
        <taxon>Eukaryota</taxon>
        <taxon>Metazoa</taxon>
        <taxon>Chordata</taxon>
        <taxon>Craniata</taxon>
        <taxon>Vertebrata</taxon>
        <taxon>Euteleostomi</taxon>
        <taxon>Lepidosauria</taxon>
        <taxon>Squamata</taxon>
        <taxon>Bifurcata</taxon>
        <taxon>Unidentata</taxon>
        <taxon>Episquamata</taxon>
        <taxon>Laterata</taxon>
        <taxon>Lacertibaenia</taxon>
        <taxon>Lacertidae</taxon>
        <taxon>Podarcis</taxon>
    </lineage>
</organism>
<dbReference type="InterPro" id="IPR002235">
    <property type="entry name" value="Chemokine_CXCR6"/>
</dbReference>
<dbReference type="GeneTree" id="ENSGT01030000234667"/>
<evidence type="ECO:0000256" key="10">
    <source>
        <dbReference type="ARBA" id="ARBA00023180"/>
    </source>
</evidence>
<dbReference type="Proteomes" id="UP000472272">
    <property type="component" value="Chromosome 12"/>
</dbReference>
<evidence type="ECO:0000256" key="8">
    <source>
        <dbReference type="ARBA" id="ARBA00023157"/>
    </source>
</evidence>
<accession>A0A670JN97</accession>
<evidence type="ECO:0000259" key="14">
    <source>
        <dbReference type="PROSITE" id="PS50262"/>
    </source>
</evidence>
<reference evidence="15" key="2">
    <citation type="submission" date="2025-08" db="UniProtKB">
        <authorList>
            <consortium name="Ensembl"/>
        </authorList>
    </citation>
    <scope>IDENTIFICATION</scope>
</reference>
<dbReference type="RefSeq" id="XP_028606382.1">
    <property type="nucleotide sequence ID" value="XM_028750549.1"/>
</dbReference>
<dbReference type="InterPro" id="IPR000355">
    <property type="entry name" value="Chemokine_rcpt"/>
</dbReference>
<keyword evidence="16" id="KW-1185">Reference proteome</keyword>
<feature type="transmembrane region" description="Helical" evidence="13">
    <location>
        <begin position="110"/>
        <end position="131"/>
    </location>
</feature>
<evidence type="ECO:0000313" key="16">
    <source>
        <dbReference type="Proteomes" id="UP000472272"/>
    </source>
</evidence>
<feature type="transmembrane region" description="Helical" evidence="13">
    <location>
        <begin position="151"/>
        <end position="172"/>
    </location>
</feature>
<feature type="transmembrane region" description="Helical" evidence="13">
    <location>
        <begin position="193"/>
        <end position="211"/>
    </location>
</feature>
<evidence type="ECO:0000256" key="1">
    <source>
        <dbReference type="ARBA" id="ARBA00004651"/>
    </source>
</evidence>